<evidence type="ECO:0000256" key="1">
    <source>
        <dbReference type="SAM" id="Phobius"/>
    </source>
</evidence>
<keyword evidence="1" id="KW-0472">Membrane</keyword>
<reference evidence="2 3" key="1">
    <citation type="submission" date="2019-06" db="EMBL/GenBank/DDBJ databases">
        <title>Draft genomes of female and male turbot (Scophthalmus maximus).</title>
        <authorList>
            <person name="Xu H."/>
            <person name="Xu X.-W."/>
            <person name="Shao C."/>
            <person name="Chen S."/>
        </authorList>
    </citation>
    <scope>NUCLEOTIDE SEQUENCE [LARGE SCALE GENOMIC DNA]</scope>
    <source>
        <strain evidence="2">Ysfricsl-2016a</strain>
        <tissue evidence="2">Blood</tissue>
    </source>
</reference>
<gene>
    <name evidence="2" type="ORF">F2P81_023315</name>
</gene>
<dbReference type="Proteomes" id="UP000438429">
    <property type="component" value="Unassembled WGS sequence"/>
</dbReference>
<dbReference type="AlphaFoldDB" id="A0A6A4RR55"/>
<organism evidence="2 3">
    <name type="scientific">Scophthalmus maximus</name>
    <name type="common">Turbot</name>
    <name type="synonym">Psetta maxima</name>
    <dbReference type="NCBI Taxonomy" id="52904"/>
    <lineage>
        <taxon>Eukaryota</taxon>
        <taxon>Metazoa</taxon>
        <taxon>Chordata</taxon>
        <taxon>Craniata</taxon>
        <taxon>Vertebrata</taxon>
        <taxon>Euteleostomi</taxon>
        <taxon>Actinopterygii</taxon>
        <taxon>Neopterygii</taxon>
        <taxon>Teleostei</taxon>
        <taxon>Neoteleostei</taxon>
        <taxon>Acanthomorphata</taxon>
        <taxon>Carangaria</taxon>
        <taxon>Pleuronectiformes</taxon>
        <taxon>Pleuronectoidei</taxon>
        <taxon>Scophthalmidae</taxon>
        <taxon>Scophthalmus</taxon>
    </lineage>
</organism>
<proteinExistence type="predicted"/>
<evidence type="ECO:0000313" key="2">
    <source>
        <dbReference type="EMBL" id="KAF0024513.1"/>
    </source>
</evidence>
<keyword evidence="1" id="KW-0812">Transmembrane</keyword>
<comment type="caution">
    <text evidence="2">The sequence shown here is derived from an EMBL/GenBank/DDBJ whole genome shotgun (WGS) entry which is preliminary data.</text>
</comment>
<name>A0A6A4RR55_SCOMX</name>
<feature type="transmembrane region" description="Helical" evidence="1">
    <location>
        <begin position="20"/>
        <end position="38"/>
    </location>
</feature>
<keyword evidence="1" id="KW-1133">Transmembrane helix</keyword>
<sequence>MPRTNASYFIEYKQTHIGAYKFSSTFIVLVALPLLQAWQRRYQRPPELLCVSLLTIQSDNMLYRSYKNIMADSWPWHQFCRSGSIPPRSTMVRPAAQFGYCCSVLHTVVGGRNQVSNSTKHQSPSVQGRRSSYTQQLDDTALSLIKCVADSCEK</sequence>
<accession>A0A6A4RR55</accession>
<evidence type="ECO:0000313" key="3">
    <source>
        <dbReference type="Proteomes" id="UP000438429"/>
    </source>
</evidence>
<dbReference type="EMBL" id="VEVO01000021">
    <property type="protein sequence ID" value="KAF0024513.1"/>
    <property type="molecule type" value="Genomic_DNA"/>
</dbReference>
<protein>
    <submittedName>
        <fullName evidence="2">Uncharacterized protein</fullName>
    </submittedName>
</protein>